<sequence length="111" mass="12400">MNIRPFLAYSFLPHMKNFIFFASSTLFGYFDTSVALYLLQAVSRSRHFCFGIGLCAAQFAPNHARLGNLEHTLAFSGYAGADLRKGKPVFDKSQKLTKSSMNLALVDNDRV</sequence>
<dbReference type="AlphaFoldDB" id="A0A1E3NYG7"/>
<feature type="transmembrane region" description="Helical" evidence="1">
    <location>
        <begin position="18"/>
        <end position="39"/>
    </location>
</feature>
<dbReference type="EMBL" id="KV454212">
    <property type="protein sequence ID" value="ODQ58163.1"/>
    <property type="molecule type" value="Genomic_DNA"/>
</dbReference>
<organism evidence="2 3">
    <name type="scientific">Wickerhamomyces anomalus (strain ATCC 58044 / CBS 1984 / NCYC 433 / NRRL Y-366-8)</name>
    <name type="common">Yeast</name>
    <name type="synonym">Hansenula anomala</name>
    <dbReference type="NCBI Taxonomy" id="683960"/>
    <lineage>
        <taxon>Eukaryota</taxon>
        <taxon>Fungi</taxon>
        <taxon>Dikarya</taxon>
        <taxon>Ascomycota</taxon>
        <taxon>Saccharomycotina</taxon>
        <taxon>Saccharomycetes</taxon>
        <taxon>Phaffomycetales</taxon>
        <taxon>Wickerhamomycetaceae</taxon>
        <taxon>Wickerhamomyces</taxon>
    </lineage>
</organism>
<gene>
    <name evidence="2" type="ORF">WICANDRAFT_80319</name>
</gene>
<evidence type="ECO:0000313" key="3">
    <source>
        <dbReference type="Proteomes" id="UP000094112"/>
    </source>
</evidence>
<dbReference type="RefSeq" id="XP_019037370.1">
    <property type="nucleotide sequence ID" value="XM_019185041.1"/>
</dbReference>
<reference evidence="2 3" key="1">
    <citation type="journal article" date="2016" name="Proc. Natl. Acad. Sci. U.S.A.">
        <title>Comparative genomics of biotechnologically important yeasts.</title>
        <authorList>
            <person name="Riley R."/>
            <person name="Haridas S."/>
            <person name="Wolfe K.H."/>
            <person name="Lopes M.R."/>
            <person name="Hittinger C.T."/>
            <person name="Goeker M."/>
            <person name="Salamov A.A."/>
            <person name="Wisecaver J.H."/>
            <person name="Long T.M."/>
            <person name="Calvey C.H."/>
            <person name="Aerts A.L."/>
            <person name="Barry K.W."/>
            <person name="Choi C."/>
            <person name="Clum A."/>
            <person name="Coughlan A.Y."/>
            <person name="Deshpande S."/>
            <person name="Douglass A.P."/>
            <person name="Hanson S.J."/>
            <person name="Klenk H.-P."/>
            <person name="LaButti K.M."/>
            <person name="Lapidus A."/>
            <person name="Lindquist E.A."/>
            <person name="Lipzen A.M."/>
            <person name="Meier-Kolthoff J.P."/>
            <person name="Ohm R.A."/>
            <person name="Otillar R.P."/>
            <person name="Pangilinan J.L."/>
            <person name="Peng Y."/>
            <person name="Rokas A."/>
            <person name="Rosa C.A."/>
            <person name="Scheuner C."/>
            <person name="Sibirny A.A."/>
            <person name="Slot J.C."/>
            <person name="Stielow J.B."/>
            <person name="Sun H."/>
            <person name="Kurtzman C.P."/>
            <person name="Blackwell M."/>
            <person name="Grigoriev I.V."/>
            <person name="Jeffries T.W."/>
        </authorList>
    </citation>
    <scope>NUCLEOTIDE SEQUENCE [LARGE SCALE GENOMIC DNA]</scope>
    <source>
        <strain evidence="3">ATCC 58044 / CBS 1984 / NCYC 433 / NRRL Y-366-8</strain>
    </source>
</reference>
<accession>A0A1E3NYG7</accession>
<protein>
    <submittedName>
        <fullName evidence="2">Uncharacterized protein</fullName>
    </submittedName>
</protein>
<keyword evidence="1" id="KW-0812">Transmembrane</keyword>
<evidence type="ECO:0000313" key="2">
    <source>
        <dbReference type="EMBL" id="ODQ58163.1"/>
    </source>
</evidence>
<dbReference type="Proteomes" id="UP000094112">
    <property type="component" value="Unassembled WGS sequence"/>
</dbReference>
<evidence type="ECO:0000256" key="1">
    <source>
        <dbReference type="SAM" id="Phobius"/>
    </source>
</evidence>
<proteinExistence type="predicted"/>
<keyword evidence="1" id="KW-0472">Membrane</keyword>
<dbReference type="GeneID" id="30202287"/>
<name>A0A1E3NYG7_WICAA</name>
<keyword evidence="3" id="KW-1185">Reference proteome</keyword>
<keyword evidence="1" id="KW-1133">Transmembrane helix</keyword>